<organism evidence="3 4">
    <name type="scientific">Sphingobacterium pedocola</name>
    <dbReference type="NCBI Taxonomy" id="2082722"/>
    <lineage>
        <taxon>Bacteria</taxon>
        <taxon>Pseudomonadati</taxon>
        <taxon>Bacteroidota</taxon>
        <taxon>Sphingobacteriia</taxon>
        <taxon>Sphingobacteriales</taxon>
        <taxon>Sphingobacteriaceae</taxon>
        <taxon>Sphingobacterium</taxon>
    </lineage>
</organism>
<dbReference type="RefSeq" id="WP_196938709.1">
    <property type="nucleotide sequence ID" value="NZ_MU158689.1"/>
</dbReference>
<evidence type="ECO:0000259" key="2">
    <source>
        <dbReference type="Pfam" id="PF01337"/>
    </source>
</evidence>
<dbReference type="InterPro" id="IPR000468">
    <property type="entry name" value="Barstar"/>
</dbReference>
<comment type="similarity">
    <text evidence="1">Belongs to the barstar family.</text>
</comment>
<dbReference type="SUPFAM" id="SSF52038">
    <property type="entry name" value="Barstar-related"/>
    <property type="match status" value="1"/>
</dbReference>
<name>A0ABR9T3X5_9SPHI</name>
<keyword evidence="4" id="KW-1185">Reference proteome</keyword>
<dbReference type="EMBL" id="PSKQ01000013">
    <property type="protein sequence ID" value="MBE8719589.1"/>
    <property type="molecule type" value="Genomic_DNA"/>
</dbReference>
<gene>
    <name evidence="3" type="ORF">C4F40_02465</name>
</gene>
<evidence type="ECO:0000313" key="4">
    <source>
        <dbReference type="Proteomes" id="UP000618319"/>
    </source>
</evidence>
<dbReference type="Pfam" id="PF01337">
    <property type="entry name" value="Barstar"/>
    <property type="match status" value="1"/>
</dbReference>
<accession>A0ABR9T3X5</accession>
<proteinExistence type="inferred from homology"/>
<dbReference type="Proteomes" id="UP000618319">
    <property type="component" value="Unassembled WGS sequence"/>
</dbReference>
<dbReference type="Gene3D" id="3.30.370.10">
    <property type="entry name" value="Barstar-like"/>
    <property type="match status" value="1"/>
</dbReference>
<feature type="domain" description="Barstar (barnase inhibitor)" evidence="2">
    <location>
        <begin position="7"/>
        <end position="77"/>
    </location>
</feature>
<dbReference type="InterPro" id="IPR035905">
    <property type="entry name" value="Barstar-like_sf"/>
</dbReference>
<comment type="caution">
    <text evidence="3">The sequence shown here is derived from an EMBL/GenBank/DDBJ whole genome shotgun (WGS) entry which is preliminary data.</text>
</comment>
<reference evidence="3 4" key="1">
    <citation type="submission" date="2018-02" db="EMBL/GenBank/DDBJ databases">
        <title>Sphingobacterium KA21.</title>
        <authorList>
            <person name="Vasarhelyi B.M."/>
            <person name="Deshmukh S."/>
            <person name="Balint B."/>
            <person name="Kukolya J."/>
        </authorList>
    </citation>
    <scope>NUCLEOTIDE SEQUENCE [LARGE SCALE GENOMIC DNA]</scope>
    <source>
        <strain evidence="3 4">Ka21</strain>
    </source>
</reference>
<evidence type="ECO:0000313" key="3">
    <source>
        <dbReference type="EMBL" id="MBE8719589.1"/>
    </source>
</evidence>
<evidence type="ECO:0000256" key="1">
    <source>
        <dbReference type="ARBA" id="ARBA00006845"/>
    </source>
</evidence>
<sequence>MKKTLSISIDGTAINDIASFYEVINQTLMVGEDWNLGNSLDAFDDLLYGGYGLLKDYDKLEIIWKNIEHSRKSMGVEATQKYYLDKLNSNLPYNKSLLHQKLKDLDAGKGQTYFDVLLEIIDSHKNVHLLQF</sequence>
<protein>
    <submittedName>
        <fullName evidence="3">Ribonuclease inhibitor</fullName>
    </submittedName>
</protein>